<keyword evidence="2" id="KW-1185">Reference proteome</keyword>
<name>A0A239MS91_9ACTN</name>
<reference evidence="1 2" key="1">
    <citation type="submission" date="2017-06" db="EMBL/GenBank/DDBJ databases">
        <authorList>
            <person name="Kim H.J."/>
            <person name="Triplett B.A."/>
        </authorList>
    </citation>
    <scope>NUCLEOTIDE SEQUENCE [LARGE SCALE GENOMIC DNA]</scope>
    <source>
        <strain evidence="1 2">DSM 44715</strain>
    </source>
</reference>
<evidence type="ECO:0000313" key="2">
    <source>
        <dbReference type="Proteomes" id="UP000198318"/>
    </source>
</evidence>
<dbReference type="EMBL" id="FZOR01000030">
    <property type="protein sequence ID" value="SNT44719.1"/>
    <property type="molecule type" value="Genomic_DNA"/>
</dbReference>
<gene>
    <name evidence="1" type="ORF">SAMN05443665_103083</name>
</gene>
<dbReference type="AlphaFoldDB" id="A0A239MS91"/>
<accession>A0A239MS91</accession>
<sequence>MIAAGDRETSRTPRDGEYAVRVNIRSNGGLTADRRTGEIYVPLAGDGGRQIAKIERDGRITMLAIGMAGAQLAVSGDRLWQLASYAGLQLSRTSLSSLERTEVLGSEQDRHPRFKLLDRSGKALPASETERLHEEWKGAQFTVRDDGVPILLSRSGRLFEVAGRDVLKRSEPPGYEAALRELGRTGDFQATDLTIDGARRLLVLGETGLLRVGSGGGVQVTRFPASARQAPPWTAAVPLSGGDVLLLGGVSPLQEKPRPALVTRHGELQMLSLGPLKDCEGFDGSMADVASADPGGVAEVPGGRFVMLNRFCGLVYSFRPPLNPSGVPYRR</sequence>
<proteinExistence type="predicted"/>
<organism evidence="1 2">
    <name type="scientific">Actinomadura meyerae</name>
    <dbReference type="NCBI Taxonomy" id="240840"/>
    <lineage>
        <taxon>Bacteria</taxon>
        <taxon>Bacillati</taxon>
        <taxon>Actinomycetota</taxon>
        <taxon>Actinomycetes</taxon>
        <taxon>Streptosporangiales</taxon>
        <taxon>Thermomonosporaceae</taxon>
        <taxon>Actinomadura</taxon>
    </lineage>
</organism>
<dbReference type="Proteomes" id="UP000198318">
    <property type="component" value="Unassembled WGS sequence"/>
</dbReference>
<evidence type="ECO:0000313" key="1">
    <source>
        <dbReference type="EMBL" id="SNT44719.1"/>
    </source>
</evidence>
<protein>
    <submittedName>
        <fullName evidence="1">Uncharacterized protein</fullName>
    </submittedName>
</protein>